<keyword evidence="1" id="KW-0732">Signal</keyword>
<dbReference type="Gene3D" id="3.30.530.20">
    <property type="match status" value="1"/>
</dbReference>
<dbReference type="SUPFAM" id="SSF55961">
    <property type="entry name" value="Bet v1-like"/>
    <property type="match status" value="1"/>
</dbReference>
<dbReference type="RefSeq" id="WP_379034265.1">
    <property type="nucleotide sequence ID" value="NZ_JBHTLN010000002.1"/>
</dbReference>
<dbReference type="Proteomes" id="UP001597206">
    <property type="component" value="Unassembled WGS sequence"/>
</dbReference>
<dbReference type="InterPro" id="IPR023393">
    <property type="entry name" value="START-like_dom_sf"/>
</dbReference>
<name>A0ABW3PHL8_9PROT</name>
<comment type="caution">
    <text evidence="2">The sequence shown here is derived from an EMBL/GenBank/DDBJ whole genome shotgun (WGS) entry which is preliminary data.</text>
</comment>
<organism evidence="2 3">
    <name type="scientific">Methylophilus flavus</name>
    <dbReference type="NCBI Taxonomy" id="640084"/>
    <lineage>
        <taxon>Bacteria</taxon>
        <taxon>Pseudomonadati</taxon>
        <taxon>Pseudomonadota</taxon>
        <taxon>Betaproteobacteria</taxon>
        <taxon>Nitrosomonadales</taxon>
        <taxon>Methylophilaceae</taxon>
        <taxon>Methylophilus</taxon>
    </lineage>
</organism>
<dbReference type="Pfam" id="PF10604">
    <property type="entry name" value="Polyketide_cyc2"/>
    <property type="match status" value="1"/>
</dbReference>
<accession>A0ABW3PHL8</accession>
<dbReference type="EMBL" id="JBHTLN010000002">
    <property type="protein sequence ID" value="MFD1122986.1"/>
    <property type="molecule type" value="Genomic_DNA"/>
</dbReference>
<dbReference type="InterPro" id="IPR019587">
    <property type="entry name" value="Polyketide_cyclase/dehydratase"/>
</dbReference>
<keyword evidence="3" id="KW-1185">Reference proteome</keyword>
<dbReference type="CDD" id="cd07821">
    <property type="entry name" value="PYR_PYL_RCAR_like"/>
    <property type="match status" value="1"/>
</dbReference>
<proteinExistence type="predicted"/>
<dbReference type="PANTHER" id="PTHR39332:SF7">
    <property type="entry name" value="SRPBCC FAMILY PROTEIN"/>
    <property type="match status" value="1"/>
</dbReference>
<reference evidence="3" key="1">
    <citation type="journal article" date="2019" name="Int. J. Syst. Evol. Microbiol.">
        <title>The Global Catalogue of Microorganisms (GCM) 10K type strain sequencing project: providing services to taxonomists for standard genome sequencing and annotation.</title>
        <authorList>
            <consortium name="The Broad Institute Genomics Platform"/>
            <consortium name="The Broad Institute Genome Sequencing Center for Infectious Disease"/>
            <person name="Wu L."/>
            <person name="Ma J."/>
        </authorList>
    </citation>
    <scope>NUCLEOTIDE SEQUENCE [LARGE SCALE GENOMIC DNA]</scope>
    <source>
        <strain evidence="3">CCUG 58411</strain>
    </source>
</reference>
<evidence type="ECO:0000313" key="2">
    <source>
        <dbReference type="EMBL" id="MFD1122986.1"/>
    </source>
</evidence>
<evidence type="ECO:0000313" key="3">
    <source>
        <dbReference type="Proteomes" id="UP001597206"/>
    </source>
</evidence>
<feature type="signal peptide" evidence="1">
    <location>
        <begin position="1"/>
        <end position="21"/>
    </location>
</feature>
<evidence type="ECO:0000256" key="1">
    <source>
        <dbReference type="SAM" id="SignalP"/>
    </source>
</evidence>
<gene>
    <name evidence="2" type="ORF">ACFQ2T_10760</name>
</gene>
<dbReference type="PANTHER" id="PTHR39332">
    <property type="entry name" value="BLL4707 PROTEIN"/>
    <property type="match status" value="1"/>
</dbReference>
<feature type="chain" id="PRO_5046007913" evidence="1">
    <location>
        <begin position="22"/>
        <end position="166"/>
    </location>
</feature>
<protein>
    <submittedName>
        <fullName evidence="2">SRPBCC family protein</fullName>
    </submittedName>
</protein>
<sequence>MNKLFLAGLLFAGVLSNNVWAAKHLKAEESIEINAKAGDVWAKVSNYGDLGAWHPAVKSTEIIEGKSNEKDAVRVLTLQDGGTIKEKLEFYSAARKRYSYTILEGVLPVSDYRSTISVKAISADKTKVTWRGKFQSTGASDEDALKTISGVYRGGLDNLKKISEAK</sequence>